<evidence type="ECO:0000256" key="1">
    <source>
        <dbReference type="ARBA" id="ARBA00004752"/>
    </source>
</evidence>
<keyword evidence="6 7" id="KW-0961">Cell wall biogenesis/degradation</keyword>
<dbReference type="SUPFAM" id="SSF141523">
    <property type="entry name" value="L,D-transpeptidase catalytic domain-like"/>
    <property type="match status" value="1"/>
</dbReference>
<keyword evidence="3" id="KW-0808">Transferase</keyword>
<dbReference type="PROSITE" id="PS52029">
    <property type="entry name" value="LD_TPASE"/>
    <property type="match status" value="1"/>
</dbReference>
<accession>A0ABP7N9V2</accession>
<reference evidence="10" key="1">
    <citation type="journal article" date="2019" name="Int. J. Syst. Evol. Microbiol.">
        <title>The Global Catalogue of Microorganisms (GCM) 10K type strain sequencing project: providing services to taxonomists for standard genome sequencing and annotation.</title>
        <authorList>
            <consortium name="The Broad Institute Genomics Platform"/>
            <consortium name="The Broad Institute Genome Sequencing Center for Infectious Disease"/>
            <person name="Wu L."/>
            <person name="Ma J."/>
        </authorList>
    </citation>
    <scope>NUCLEOTIDE SEQUENCE [LARGE SCALE GENOMIC DNA]</scope>
    <source>
        <strain evidence="10">JCM 17214</strain>
    </source>
</reference>
<keyword evidence="4 7" id="KW-0133">Cell shape</keyword>
<keyword evidence="10" id="KW-1185">Reference proteome</keyword>
<feature type="domain" description="L,D-TPase catalytic" evidence="8">
    <location>
        <begin position="233"/>
        <end position="408"/>
    </location>
</feature>
<dbReference type="PANTHER" id="PTHR41533:SF2">
    <property type="entry name" value="BLR7131 PROTEIN"/>
    <property type="match status" value="1"/>
</dbReference>
<name>A0ABP7N9V2_9BACT</name>
<dbReference type="CDD" id="cd16913">
    <property type="entry name" value="YkuD_like"/>
    <property type="match status" value="1"/>
</dbReference>
<evidence type="ECO:0000256" key="3">
    <source>
        <dbReference type="ARBA" id="ARBA00022679"/>
    </source>
</evidence>
<dbReference type="InterPro" id="IPR045380">
    <property type="entry name" value="LD_TPept_scaffold_dom"/>
</dbReference>
<feature type="active site" description="Nucleophile" evidence="7">
    <location>
        <position position="384"/>
    </location>
</feature>
<comment type="similarity">
    <text evidence="2">Belongs to the YkuD family.</text>
</comment>
<dbReference type="EMBL" id="BAABDH010000041">
    <property type="protein sequence ID" value="GAA3940896.1"/>
    <property type="molecule type" value="Genomic_DNA"/>
</dbReference>
<dbReference type="InterPro" id="IPR005490">
    <property type="entry name" value="LD_TPept_cat_dom"/>
</dbReference>
<comment type="pathway">
    <text evidence="1 7">Cell wall biogenesis; peptidoglycan biosynthesis.</text>
</comment>
<proteinExistence type="inferred from homology"/>
<evidence type="ECO:0000256" key="2">
    <source>
        <dbReference type="ARBA" id="ARBA00005992"/>
    </source>
</evidence>
<evidence type="ECO:0000259" key="8">
    <source>
        <dbReference type="PROSITE" id="PS52029"/>
    </source>
</evidence>
<keyword evidence="5 7" id="KW-0573">Peptidoglycan synthesis</keyword>
<evidence type="ECO:0000256" key="7">
    <source>
        <dbReference type="PROSITE-ProRule" id="PRU01373"/>
    </source>
</evidence>
<dbReference type="Proteomes" id="UP001499909">
    <property type="component" value="Unassembled WGS sequence"/>
</dbReference>
<dbReference type="Pfam" id="PF20142">
    <property type="entry name" value="Scaffold"/>
    <property type="match status" value="1"/>
</dbReference>
<feature type="active site" description="Proton donor/acceptor" evidence="7">
    <location>
        <position position="365"/>
    </location>
</feature>
<evidence type="ECO:0000313" key="9">
    <source>
        <dbReference type="EMBL" id="GAA3940896.1"/>
    </source>
</evidence>
<protein>
    <recommendedName>
        <fullName evidence="8">L,D-TPase catalytic domain-containing protein</fullName>
    </recommendedName>
</protein>
<evidence type="ECO:0000313" key="10">
    <source>
        <dbReference type="Proteomes" id="UP001499909"/>
    </source>
</evidence>
<dbReference type="InterPro" id="IPR038063">
    <property type="entry name" value="Transpep_catalytic_dom"/>
</dbReference>
<evidence type="ECO:0000256" key="5">
    <source>
        <dbReference type="ARBA" id="ARBA00022984"/>
    </source>
</evidence>
<dbReference type="Gene3D" id="2.40.440.10">
    <property type="entry name" value="L,D-transpeptidase catalytic domain-like"/>
    <property type="match status" value="1"/>
</dbReference>
<organism evidence="9 10">
    <name type="scientific">Hymenobacter algoricola</name>
    <dbReference type="NCBI Taxonomy" id="486267"/>
    <lineage>
        <taxon>Bacteria</taxon>
        <taxon>Pseudomonadati</taxon>
        <taxon>Bacteroidota</taxon>
        <taxon>Cytophagia</taxon>
        <taxon>Cytophagales</taxon>
        <taxon>Hymenobacteraceae</taxon>
        <taxon>Hymenobacter</taxon>
    </lineage>
</organism>
<dbReference type="PANTHER" id="PTHR41533">
    <property type="entry name" value="L,D-TRANSPEPTIDASE HI_1667-RELATED"/>
    <property type="match status" value="1"/>
</dbReference>
<sequence>MAAAPPPTGFAGLPRPGTEAVRTLRTLLDTAALGPVATYQHLGLQAGAGVHLFYASTGYEPVWTQPAGWTAAATEALGWLARAADYGLPPAEYDWQPLQALPDTLRLLQADRLGPRLGLFELQLTDALLRYTTHLQRGRLLSTTLAPAPLATTSLTAADQLRQALDTGTLADFRAACQPTSRAYQQLLLAWQATLAAACPEDSARLLSGEQALFRRVAINLERLRWEAAPDSEYAMVNIPAYRLALVRNGRVVQTHRVVVGAPAMPTPTLNSRIIVFITSPEWRVPYSIAVNELLPKIQRDPGFLADHHYELRNAANERVNPWRVRWRHVTPQTFPYTIRQTAGRTNALGKVVFYFPNRHTVFLHDTPVRSVFARPDRALSHGCVRVENPLLLADYLLRREGTAATLRPALTGPARHEKHRFDLRRGLPLHFRYYTCGGEKGQLRSYPDIYDKDPALLRAFFARP</sequence>
<evidence type="ECO:0000256" key="4">
    <source>
        <dbReference type="ARBA" id="ARBA00022960"/>
    </source>
</evidence>
<dbReference type="InterPro" id="IPR052905">
    <property type="entry name" value="LD-transpeptidase_YkuD-like"/>
</dbReference>
<gene>
    <name evidence="9" type="ORF">GCM10022406_26070</name>
</gene>
<evidence type="ECO:0000256" key="6">
    <source>
        <dbReference type="ARBA" id="ARBA00023316"/>
    </source>
</evidence>
<comment type="caution">
    <text evidence="9">The sequence shown here is derived from an EMBL/GenBank/DDBJ whole genome shotgun (WGS) entry which is preliminary data.</text>
</comment>
<dbReference type="Pfam" id="PF03734">
    <property type="entry name" value="YkuD"/>
    <property type="match status" value="1"/>
</dbReference>